<evidence type="ECO:0000256" key="1">
    <source>
        <dbReference type="SAM" id="MobiDB-lite"/>
    </source>
</evidence>
<proteinExistence type="predicted"/>
<feature type="region of interest" description="Disordered" evidence="1">
    <location>
        <begin position="149"/>
        <end position="179"/>
    </location>
</feature>
<feature type="compositionally biased region" description="Polar residues" evidence="1">
    <location>
        <begin position="160"/>
        <end position="177"/>
    </location>
</feature>
<comment type="caution">
    <text evidence="2">The sequence shown here is derived from an EMBL/GenBank/DDBJ whole genome shotgun (WGS) entry which is preliminary data.</text>
</comment>
<dbReference type="EMBL" id="SGPL01000960">
    <property type="protein sequence ID" value="THH05799.1"/>
    <property type="molecule type" value="Genomic_DNA"/>
</dbReference>
<protein>
    <submittedName>
        <fullName evidence="2">Uncharacterized protein</fullName>
    </submittedName>
</protein>
<gene>
    <name evidence="2" type="ORF">EW146_g9802</name>
</gene>
<keyword evidence="3" id="KW-1185">Reference proteome</keyword>
<feature type="compositionally biased region" description="Pro residues" evidence="1">
    <location>
        <begin position="263"/>
        <end position="277"/>
    </location>
</feature>
<name>A0A4S4L3C5_9AGAM</name>
<accession>A0A4S4L3C5</accession>
<feature type="region of interest" description="Disordered" evidence="1">
    <location>
        <begin position="290"/>
        <end position="336"/>
    </location>
</feature>
<reference evidence="2 3" key="1">
    <citation type="submission" date="2019-02" db="EMBL/GenBank/DDBJ databases">
        <title>Genome sequencing of the rare red list fungi Bondarzewia mesenterica.</title>
        <authorList>
            <person name="Buettner E."/>
            <person name="Kellner H."/>
        </authorList>
    </citation>
    <scope>NUCLEOTIDE SEQUENCE [LARGE SCALE GENOMIC DNA]</scope>
    <source>
        <strain evidence="2 3">DSM 108281</strain>
    </source>
</reference>
<evidence type="ECO:0000313" key="3">
    <source>
        <dbReference type="Proteomes" id="UP000310158"/>
    </source>
</evidence>
<organism evidence="2 3">
    <name type="scientific">Bondarzewia mesenterica</name>
    <dbReference type="NCBI Taxonomy" id="1095465"/>
    <lineage>
        <taxon>Eukaryota</taxon>
        <taxon>Fungi</taxon>
        <taxon>Dikarya</taxon>
        <taxon>Basidiomycota</taxon>
        <taxon>Agaricomycotina</taxon>
        <taxon>Agaricomycetes</taxon>
        <taxon>Russulales</taxon>
        <taxon>Bondarzewiaceae</taxon>
        <taxon>Bondarzewia</taxon>
    </lineage>
</organism>
<dbReference type="Proteomes" id="UP000310158">
    <property type="component" value="Unassembled WGS sequence"/>
</dbReference>
<feature type="region of interest" description="Disordered" evidence="1">
    <location>
        <begin position="251"/>
        <end position="277"/>
    </location>
</feature>
<sequence>MSFRNTPSNDYDRCAQYIVSQEPNGSVQTYCRWDGDGNIYRHIHRIPHPSQLSKESTLDGALGDEFPLTLAAVQRASTASITDTAPLPWVATLSRDRLILLSTAAAPSFTRDIAVQPVVEPPYTTNNETSSATATPLNLAEDQPMMNAPPLTAGAYPMGPNTSSATAMSGSSNTASSLRCRPHEVISRPASHLRISLQTAANTDSAEGGKADDDSLAIDGVDTVDDILEQDVPETGTTTVSSLVLGLSGIPTEVGQSESGHQDPPPTATPEAPPPAPLQTQAIITLEAQPPQTEEEGVTNPPANYYQARSTSDNDFCPARGIGTRSSLTPGGLSEFPNRESANVTTVTIDDGTKWTVLVGAELFKVGNTIWKEDKNTTSAARAYAAASTAVGQRTKIVSID</sequence>
<evidence type="ECO:0000313" key="2">
    <source>
        <dbReference type="EMBL" id="THH05799.1"/>
    </source>
</evidence>
<dbReference type="AlphaFoldDB" id="A0A4S4L3C5"/>